<dbReference type="GO" id="GO:0005815">
    <property type="term" value="C:microtubule organizing center"/>
    <property type="evidence" value="ECO:0007669"/>
    <property type="project" value="TreeGrafter"/>
</dbReference>
<dbReference type="AlphaFoldDB" id="A0A401SVS3"/>
<dbReference type="EMBL" id="BEZZ01000606">
    <property type="protein sequence ID" value="GCC34507.1"/>
    <property type="molecule type" value="Genomic_DNA"/>
</dbReference>
<dbReference type="PANTHER" id="PTHR14332:SF3">
    <property type="entry name" value="DISRUPTED IN SCHIZOPHRENIA 1 PROTEIN"/>
    <property type="match status" value="1"/>
</dbReference>
<gene>
    <name evidence="3" type="ORF">chiPu_0012981</name>
</gene>
<dbReference type="Proteomes" id="UP000287033">
    <property type="component" value="Unassembled WGS sequence"/>
</dbReference>
<evidence type="ECO:0000256" key="2">
    <source>
        <dbReference type="SAM" id="MobiDB-lite"/>
    </source>
</evidence>
<keyword evidence="1" id="KW-0175">Coiled coil</keyword>
<proteinExistence type="predicted"/>
<reference evidence="3 4" key="1">
    <citation type="journal article" date="2018" name="Nat. Ecol. Evol.">
        <title>Shark genomes provide insights into elasmobranch evolution and the origin of vertebrates.</title>
        <authorList>
            <person name="Hara Y"/>
            <person name="Yamaguchi K"/>
            <person name="Onimaru K"/>
            <person name="Kadota M"/>
            <person name="Koyanagi M"/>
            <person name="Keeley SD"/>
            <person name="Tatsumi K"/>
            <person name="Tanaka K"/>
            <person name="Motone F"/>
            <person name="Kageyama Y"/>
            <person name="Nozu R"/>
            <person name="Adachi N"/>
            <person name="Nishimura O"/>
            <person name="Nakagawa R"/>
            <person name="Tanegashima C"/>
            <person name="Kiyatake I"/>
            <person name="Matsumoto R"/>
            <person name="Murakumo K"/>
            <person name="Nishida K"/>
            <person name="Terakita A"/>
            <person name="Kuratani S"/>
            <person name="Sato K"/>
            <person name="Hyodo S Kuraku.S."/>
        </authorList>
    </citation>
    <scope>NUCLEOTIDE SEQUENCE [LARGE SCALE GENOMIC DNA]</scope>
</reference>
<dbReference type="GO" id="GO:0060271">
    <property type="term" value="P:cilium assembly"/>
    <property type="evidence" value="ECO:0007669"/>
    <property type="project" value="TreeGrafter"/>
</dbReference>
<dbReference type="InterPro" id="IPR026081">
    <property type="entry name" value="DISC1"/>
</dbReference>
<evidence type="ECO:0000313" key="4">
    <source>
        <dbReference type="Proteomes" id="UP000287033"/>
    </source>
</evidence>
<evidence type="ECO:0000256" key="1">
    <source>
        <dbReference type="SAM" id="Coils"/>
    </source>
</evidence>
<dbReference type="OMA" id="CETISHK"/>
<dbReference type="GO" id="GO:0045111">
    <property type="term" value="C:intermediate filament cytoskeleton"/>
    <property type="evidence" value="ECO:0007669"/>
    <property type="project" value="TreeGrafter"/>
</dbReference>
<dbReference type="GO" id="GO:0001764">
    <property type="term" value="P:neuron migration"/>
    <property type="evidence" value="ECO:0007669"/>
    <property type="project" value="TreeGrafter"/>
</dbReference>
<feature type="coiled-coil region" evidence="1">
    <location>
        <begin position="167"/>
        <end position="201"/>
    </location>
</feature>
<comment type="caution">
    <text evidence="3">The sequence shown here is derived from an EMBL/GenBank/DDBJ whole genome shotgun (WGS) entry which is preliminary data.</text>
</comment>
<sequence>MDIVHEPLPFADRPRSVSRSDPGPRGQNPQKRDHWYESNVTAFDQKCNSFLRKCEQILQDCLLENRMMFKHQSLILKLKKLQKKAIWEDDYEKADQFNKKLTELKRENSLKFQLPSSHPCIARFVQEIELQAQVAEHYNNPGNLLQSVKERFSDSTPHNLHMSWSRKKQLIQDRQQLQEEITDLKERLAVLEAKDHQLRLEIEEETRLVQSYDYELPSLLTLSANELQDLNKTLKEVLPLRNKILFNSKLPEDVKRLHLKEQSLIMAIKTAATKIFTSQRLCSKLSGKASDIEMQLPILLEAKMLAISGHEFSTAKTLAEEFKYLNSKKIELEELINDLQDFSIKKAQQFETIREEYNSLRAQLDQRESLFEKNLKENIFAYMEVLEVKLHSCGNQLLEKVWEADFEACQLFFKSQWLQEANFCGPERQEFQPNEDSNAVEDACIEVKDKDDSTFLSKQDWCVIQCSVPDQKGTDLSKFSLSISLKERLTFPVPTRFQVSEGEKQQKVSTKCSFSIKDTQSEITYKSSAVDIGVQCETISHKLVYLEDQLQMAMNNHDKNLTQHLQREVQMVKETLQAMLKQLLPDEEEKELGDFIINQLVTKKVII</sequence>
<evidence type="ECO:0008006" key="5">
    <source>
        <dbReference type="Google" id="ProtNLM"/>
    </source>
</evidence>
<dbReference type="OrthoDB" id="9836442at2759"/>
<name>A0A401SVS3_CHIPU</name>
<protein>
    <recommendedName>
        <fullName evidence="5">Disrupted in schizophrenia 1 protein</fullName>
    </recommendedName>
</protein>
<accession>A0A401SVS3</accession>
<dbReference type="STRING" id="137246.A0A401SVS3"/>
<feature type="region of interest" description="Disordered" evidence="2">
    <location>
        <begin position="1"/>
        <end position="33"/>
    </location>
</feature>
<organism evidence="3 4">
    <name type="scientific">Chiloscyllium punctatum</name>
    <name type="common">Brownbanded bambooshark</name>
    <name type="synonym">Hemiscyllium punctatum</name>
    <dbReference type="NCBI Taxonomy" id="137246"/>
    <lineage>
        <taxon>Eukaryota</taxon>
        <taxon>Metazoa</taxon>
        <taxon>Chordata</taxon>
        <taxon>Craniata</taxon>
        <taxon>Vertebrata</taxon>
        <taxon>Chondrichthyes</taxon>
        <taxon>Elasmobranchii</taxon>
        <taxon>Galeomorphii</taxon>
        <taxon>Galeoidea</taxon>
        <taxon>Orectolobiformes</taxon>
        <taxon>Hemiscylliidae</taxon>
        <taxon>Chiloscyllium</taxon>
    </lineage>
</organism>
<keyword evidence="4" id="KW-1185">Reference proteome</keyword>
<dbReference type="PANTHER" id="PTHR14332">
    <property type="entry name" value="DISRUPTED IN SCHIZOPHRENIA 1 PROTEIN"/>
    <property type="match status" value="1"/>
</dbReference>
<dbReference type="GO" id="GO:0005874">
    <property type="term" value="C:microtubule"/>
    <property type="evidence" value="ECO:0007669"/>
    <property type="project" value="TreeGrafter"/>
</dbReference>
<evidence type="ECO:0000313" key="3">
    <source>
        <dbReference type="EMBL" id="GCC34507.1"/>
    </source>
</evidence>